<evidence type="ECO:0000313" key="1">
    <source>
        <dbReference type="EMBL" id="UTW04930.1"/>
    </source>
</evidence>
<evidence type="ECO:0000313" key="2">
    <source>
        <dbReference type="Proteomes" id="UP001059950"/>
    </source>
</evidence>
<dbReference type="PANTHER" id="PTHR33221">
    <property type="entry name" value="WINGED HELIX-TURN-HELIX TRANSCRIPTIONAL REGULATOR, RRF2 FAMILY"/>
    <property type="match status" value="1"/>
</dbReference>
<dbReference type="PROSITE" id="PS51197">
    <property type="entry name" value="HTH_RRF2_2"/>
    <property type="match status" value="1"/>
</dbReference>
<organism evidence="1 2">
    <name type="scientific">Amphritea atlantica</name>
    <dbReference type="NCBI Taxonomy" id="355243"/>
    <lineage>
        <taxon>Bacteria</taxon>
        <taxon>Pseudomonadati</taxon>
        <taxon>Pseudomonadota</taxon>
        <taxon>Gammaproteobacteria</taxon>
        <taxon>Oceanospirillales</taxon>
        <taxon>Oceanospirillaceae</taxon>
        <taxon>Amphritea</taxon>
    </lineage>
</organism>
<dbReference type="InterPro" id="IPR011991">
    <property type="entry name" value="ArsR-like_HTH"/>
</dbReference>
<dbReference type="EMBL" id="CP073344">
    <property type="protein sequence ID" value="UTW04930.1"/>
    <property type="molecule type" value="Genomic_DNA"/>
</dbReference>
<dbReference type="InterPro" id="IPR000944">
    <property type="entry name" value="Tscrpt_reg_Rrf2"/>
</dbReference>
<protein>
    <submittedName>
        <fullName evidence="1">SUF system Fe-S cluster assembly regulator</fullName>
    </submittedName>
</protein>
<accession>A0ABY5GYB7</accession>
<name>A0ABY5GYB7_9GAMM</name>
<dbReference type="PANTHER" id="PTHR33221:SF2">
    <property type="entry name" value="TRANSCRIPTIONAL REGULATOR"/>
    <property type="match status" value="1"/>
</dbReference>
<dbReference type="InterPro" id="IPR036388">
    <property type="entry name" value="WH-like_DNA-bd_sf"/>
</dbReference>
<gene>
    <name evidence="1" type="ORF">KDX31_08005</name>
</gene>
<dbReference type="CDD" id="cd00090">
    <property type="entry name" value="HTH_ARSR"/>
    <property type="match status" value="1"/>
</dbReference>
<proteinExistence type="predicted"/>
<dbReference type="InterPro" id="IPR014290">
    <property type="entry name" value="SUF_FeS_clus_asmbl_reg"/>
</dbReference>
<dbReference type="InterPro" id="IPR036390">
    <property type="entry name" value="WH_DNA-bd_sf"/>
</dbReference>
<dbReference type="SUPFAM" id="SSF46785">
    <property type="entry name" value="Winged helix' DNA-binding domain"/>
    <property type="match status" value="1"/>
</dbReference>
<dbReference type="NCBIfam" id="TIGR00738">
    <property type="entry name" value="rrf2_super"/>
    <property type="match status" value="1"/>
</dbReference>
<dbReference type="Pfam" id="PF02082">
    <property type="entry name" value="Rrf2"/>
    <property type="match status" value="1"/>
</dbReference>
<keyword evidence="2" id="KW-1185">Reference proteome</keyword>
<dbReference type="Proteomes" id="UP001059950">
    <property type="component" value="Chromosome"/>
</dbReference>
<dbReference type="Gene3D" id="1.10.10.10">
    <property type="entry name" value="Winged helix-like DNA-binding domain superfamily/Winged helix DNA-binding domain"/>
    <property type="match status" value="1"/>
</dbReference>
<reference evidence="1" key="1">
    <citation type="submission" date="2021-04" db="EMBL/GenBank/DDBJ databases">
        <title>Oceanospirillales bacteria with DddD are important DMSP degraders in coastal seawater.</title>
        <authorList>
            <person name="Liu J."/>
        </authorList>
    </citation>
    <scope>NUCLEOTIDE SEQUENCE</scope>
    <source>
        <strain evidence="1">GY6</strain>
    </source>
</reference>
<dbReference type="NCBIfam" id="TIGR02944">
    <property type="entry name" value="suf_reg_Xantho"/>
    <property type="match status" value="1"/>
</dbReference>
<sequence length="156" mass="16351">MLRISKFTDYGTVILALMAHNPASTHSAASVARQVGLPGSTVSKLLKMMSRSGLLTSCRGKQGGYTLAKAPQEISLAEVVEALEGPIGVTECSRQNGLCQLESHCAIRRQWQGVNGVILNALQHVSLAALLHPPVMTKADAINTNAGTAACTAESI</sequence>